<reference evidence="10" key="1">
    <citation type="submission" date="2025-08" db="UniProtKB">
        <authorList>
            <consortium name="RefSeq"/>
        </authorList>
    </citation>
    <scope>IDENTIFICATION</scope>
    <source>
        <tissue evidence="10">Blood</tissue>
    </source>
</reference>
<evidence type="ECO:0000256" key="4">
    <source>
        <dbReference type="ARBA" id="ARBA00023274"/>
    </source>
</evidence>
<comment type="similarity">
    <text evidence="1">Belongs to the eukaryotic ribosomal protein eL36 family.</text>
</comment>
<feature type="region of interest" description="Disordered" evidence="8">
    <location>
        <begin position="1"/>
        <end position="38"/>
    </location>
</feature>
<keyword evidence="4" id="KW-0687">Ribonucleoprotein</keyword>
<evidence type="ECO:0000256" key="5">
    <source>
        <dbReference type="ARBA" id="ARBA00034092"/>
    </source>
</evidence>
<evidence type="ECO:0000256" key="8">
    <source>
        <dbReference type="SAM" id="MobiDB-lite"/>
    </source>
</evidence>
<dbReference type="GO" id="GO:0006412">
    <property type="term" value="P:translation"/>
    <property type="evidence" value="ECO:0007669"/>
    <property type="project" value="InterPro"/>
</dbReference>
<feature type="compositionally biased region" description="Basic residues" evidence="8">
    <location>
        <begin position="23"/>
        <end position="38"/>
    </location>
</feature>
<dbReference type="GO" id="GO:0003735">
    <property type="term" value="F:structural constituent of ribosome"/>
    <property type="evidence" value="ECO:0007669"/>
    <property type="project" value="InterPro"/>
</dbReference>
<comment type="function">
    <text evidence="5">Component of the large ribosomal subunit. The ribosome is a large ribonucleoprotein complex responsible for the synthesis of proteins in the cell.</text>
</comment>
<evidence type="ECO:0000256" key="6">
    <source>
        <dbReference type="ARBA" id="ARBA00035226"/>
    </source>
</evidence>
<evidence type="ECO:0000256" key="1">
    <source>
        <dbReference type="ARBA" id="ARBA00006509"/>
    </source>
</evidence>
<accession>A0A6P9FIV3</accession>
<dbReference type="AlphaFoldDB" id="A0A6P9FIV3"/>
<dbReference type="PANTHER" id="PTHR10114">
    <property type="entry name" value="60S RIBOSOMAL PROTEIN L36"/>
    <property type="match status" value="1"/>
</dbReference>
<dbReference type="InterPro" id="IPR038097">
    <property type="entry name" value="Ribosomal_eL36_sf"/>
</dbReference>
<dbReference type="InterPro" id="IPR000509">
    <property type="entry name" value="Ribosomal_eL36"/>
</dbReference>
<dbReference type="KEGG" id="zca:113919633"/>
<evidence type="ECO:0000256" key="3">
    <source>
        <dbReference type="ARBA" id="ARBA00022980"/>
    </source>
</evidence>
<dbReference type="RefSeq" id="XP_035582503.1">
    <property type="nucleotide sequence ID" value="XM_035726610.1"/>
</dbReference>
<dbReference type="Gene3D" id="1.10.10.1760">
    <property type="entry name" value="60S ribosomal protein L36"/>
    <property type="match status" value="1"/>
</dbReference>
<organism evidence="9 10">
    <name type="scientific">Zalophus californianus</name>
    <name type="common">California sealion</name>
    <dbReference type="NCBI Taxonomy" id="9704"/>
    <lineage>
        <taxon>Eukaryota</taxon>
        <taxon>Metazoa</taxon>
        <taxon>Chordata</taxon>
        <taxon>Craniata</taxon>
        <taxon>Vertebrata</taxon>
        <taxon>Euteleostomi</taxon>
        <taxon>Mammalia</taxon>
        <taxon>Eutheria</taxon>
        <taxon>Laurasiatheria</taxon>
        <taxon>Carnivora</taxon>
        <taxon>Caniformia</taxon>
        <taxon>Pinnipedia</taxon>
        <taxon>Otariidae</taxon>
        <taxon>Zalophus</taxon>
    </lineage>
</organism>
<dbReference type="GO" id="GO:1990904">
    <property type="term" value="C:ribonucleoprotein complex"/>
    <property type="evidence" value="ECO:0007669"/>
    <property type="project" value="UniProtKB-KW"/>
</dbReference>
<dbReference type="OrthoDB" id="9860663at2759"/>
<evidence type="ECO:0000313" key="10">
    <source>
        <dbReference type="RefSeq" id="XP_035582503.1"/>
    </source>
</evidence>
<dbReference type="Proteomes" id="UP000515165">
    <property type="component" value="Chromosome 3"/>
</dbReference>
<dbReference type="Pfam" id="PF01158">
    <property type="entry name" value="Ribosomal_L36e"/>
    <property type="match status" value="1"/>
</dbReference>
<protein>
    <recommendedName>
        <fullName evidence="6">Large ribosomal subunit protein eL36</fullName>
    </recommendedName>
    <alternativeName>
        <fullName evidence="7">60S ribosomal protein L36</fullName>
    </alternativeName>
</protein>
<evidence type="ECO:0000256" key="2">
    <source>
        <dbReference type="ARBA" id="ARBA00011133"/>
    </source>
</evidence>
<sequence length="96" mass="11126">MALCRPTAAGLNKGHKVTENMNKPRHSHCHRRLTKRTKSMQDTMREVCGFTQQKRWAMALLEVSKDKHALRFIKKRMGTHTCAKTKREELGNVLQP</sequence>
<keyword evidence="9" id="KW-1185">Reference proteome</keyword>
<dbReference type="GO" id="GO:0005840">
    <property type="term" value="C:ribosome"/>
    <property type="evidence" value="ECO:0007669"/>
    <property type="project" value="UniProtKB-KW"/>
</dbReference>
<proteinExistence type="inferred from homology"/>
<dbReference type="GeneID" id="113919633"/>
<dbReference type="FunFam" id="1.10.10.1760:FF:000001">
    <property type="entry name" value="60S ribosomal protein L36"/>
    <property type="match status" value="1"/>
</dbReference>
<evidence type="ECO:0000256" key="7">
    <source>
        <dbReference type="ARBA" id="ARBA00035331"/>
    </source>
</evidence>
<name>A0A6P9FIV3_ZALCA</name>
<evidence type="ECO:0000313" key="9">
    <source>
        <dbReference type="Proteomes" id="UP000515165"/>
    </source>
</evidence>
<gene>
    <name evidence="10" type="primary">LOC113919633</name>
</gene>
<keyword evidence="3" id="KW-0689">Ribosomal protein</keyword>
<comment type="subunit">
    <text evidence="2">Component of the large ribosomal subunit.</text>
</comment>